<dbReference type="InterPro" id="IPR020945">
    <property type="entry name" value="DMSO/NO3_reduct_chaperone"/>
</dbReference>
<dbReference type="SUPFAM" id="SSF89155">
    <property type="entry name" value="TorD-like"/>
    <property type="match status" value="1"/>
</dbReference>
<proteinExistence type="predicted"/>
<accession>A0ABT1SGQ6</accession>
<dbReference type="RefSeq" id="WP_256313058.1">
    <property type="nucleotide sequence ID" value="NZ_JANGAC010000026.1"/>
</dbReference>
<keyword evidence="3" id="KW-1185">Reference proteome</keyword>
<evidence type="ECO:0000256" key="1">
    <source>
        <dbReference type="ARBA" id="ARBA00023186"/>
    </source>
</evidence>
<dbReference type="InterPro" id="IPR050289">
    <property type="entry name" value="TorD/DmsD_chaperones"/>
</dbReference>
<name>A0ABT1SGQ6_9FIRM</name>
<protein>
    <submittedName>
        <fullName evidence="2">Molecular chaperone TorD family protein</fullName>
    </submittedName>
</protein>
<dbReference type="Pfam" id="PF02613">
    <property type="entry name" value="Nitrate_red_del"/>
    <property type="match status" value="1"/>
</dbReference>
<dbReference type="Gene3D" id="1.10.3480.10">
    <property type="entry name" value="TorD-like"/>
    <property type="match status" value="1"/>
</dbReference>
<evidence type="ECO:0000313" key="2">
    <source>
        <dbReference type="EMBL" id="MCQ4925660.1"/>
    </source>
</evidence>
<gene>
    <name evidence="2" type="ORF">NE686_21365</name>
</gene>
<organism evidence="2 3">
    <name type="scientific">Tissierella carlieri</name>
    <dbReference type="NCBI Taxonomy" id="689904"/>
    <lineage>
        <taxon>Bacteria</taxon>
        <taxon>Bacillati</taxon>
        <taxon>Bacillota</taxon>
        <taxon>Tissierellia</taxon>
        <taxon>Tissierellales</taxon>
        <taxon>Tissierellaceae</taxon>
        <taxon>Tissierella</taxon>
    </lineage>
</organism>
<reference evidence="2 3" key="1">
    <citation type="submission" date="2022-06" db="EMBL/GenBank/DDBJ databases">
        <title>Isolation of gut microbiota from human fecal samples.</title>
        <authorList>
            <person name="Pamer E.G."/>
            <person name="Barat B."/>
            <person name="Waligurski E."/>
            <person name="Medina S."/>
            <person name="Paddock L."/>
            <person name="Mostad J."/>
        </authorList>
    </citation>
    <scope>NUCLEOTIDE SEQUENCE [LARGE SCALE GENOMIC DNA]</scope>
    <source>
        <strain evidence="2 3">DFI.7.95</strain>
    </source>
</reference>
<sequence>MPNNNVSAMDRGGLYELIASLYLQLPTIENVEQVSNALTNAKDIFHDIDFSKLIVEVKQRKEKLTKEPDYIEELEQEYYDHFLVPIANSYIPPYESFIRGAIKLAPGEGRKNKGGWKYNRSTVLLDYNVNLAYDSVGFQPQNMNIIKELKHQNKMDHLGFELAFMAFLCNMESQELFNEEQESDSESNIKNSVKWYNLQTQFLKEHLLSFINTYYKISIEKSKPFYRSLSELLNNYIDWDLKNR</sequence>
<dbReference type="InterPro" id="IPR036411">
    <property type="entry name" value="TorD-like_sf"/>
</dbReference>
<comment type="caution">
    <text evidence="2">The sequence shown here is derived from an EMBL/GenBank/DDBJ whole genome shotgun (WGS) entry which is preliminary data.</text>
</comment>
<evidence type="ECO:0000313" key="3">
    <source>
        <dbReference type="Proteomes" id="UP001524478"/>
    </source>
</evidence>
<dbReference type="EMBL" id="JANGAC010000026">
    <property type="protein sequence ID" value="MCQ4925660.1"/>
    <property type="molecule type" value="Genomic_DNA"/>
</dbReference>
<dbReference type="PANTHER" id="PTHR34227">
    <property type="entry name" value="CHAPERONE PROTEIN YCDY"/>
    <property type="match status" value="1"/>
</dbReference>
<keyword evidence="1" id="KW-0143">Chaperone</keyword>
<dbReference type="Proteomes" id="UP001524478">
    <property type="component" value="Unassembled WGS sequence"/>
</dbReference>
<dbReference type="PANTHER" id="PTHR34227:SF1">
    <property type="entry name" value="DIMETHYL SULFOXIDE REDUCTASE CHAPERONE-RELATED"/>
    <property type="match status" value="1"/>
</dbReference>